<dbReference type="SMART" id="SM00382">
    <property type="entry name" value="AAA"/>
    <property type="match status" value="1"/>
</dbReference>
<evidence type="ECO:0000259" key="6">
    <source>
        <dbReference type="PROSITE" id="PS50893"/>
    </source>
</evidence>
<dbReference type="AlphaFoldDB" id="A0A437M411"/>
<keyword evidence="2" id="KW-0547">Nucleotide-binding</keyword>
<reference evidence="7 8" key="1">
    <citation type="submission" date="2019-01" db="EMBL/GenBank/DDBJ databases">
        <authorList>
            <person name="Chen W.-M."/>
        </authorList>
    </citation>
    <scope>NUCLEOTIDE SEQUENCE [LARGE SCALE GENOMIC DNA]</scope>
    <source>
        <strain evidence="7 8">CCP-6</strain>
    </source>
</reference>
<evidence type="ECO:0000313" key="7">
    <source>
        <dbReference type="EMBL" id="RVT92336.1"/>
    </source>
</evidence>
<keyword evidence="4" id="KW-1278">Translocase</keyword>
<evidence type="ECO:0000256" key="4">
    <source>
        <dbReference type="ARBA" id="ARBA00022967"/>
    </source>
</evidence>
<dbReference type="InterPro" id="IPR003593">
    <property type="entry name" value="AAA+_ATPase"/>
</dbReference>
<dbReference type="Pfam" id="PF00005">
    <property type="entry name" value="ABC_tran"/>
    <property type="match status" value="1"/>
</dbReference>
<evidence type="ECO:0000256" key="3">
    <source>
        <dbReference type="ARBA" id="ARBA00022840"/>
    </source>
</evidence>
<evidence type="ECO:0000256" key="2">
    <source>
        <dbReference type="ARBA" id="ARBA00022741"/>
    </source>
</evidence>
<proteinExistence type="predicted"/>
<dbReference type="NCBIfam" id="NF010068">
    <property type="entry name" value="PRK13548.1"/>
    <property type="match status" value="1"/>
</dbReference>
<dbReference type="PANTHER" id="PTHR42794">
    <property type="entry name" value="HEMIN IMPORT ATP-BINDING PROTEIN HMUV"/>
    <property type="match status" value="1"/>
</dbReference>
<comment type="caution">
    <text evidence="7">The sequence shown here is derived from an EMBL/GenBank/DDBJ whole genome shotgun (WGS) entry which is preliminary data.</text>
</comment>
<evidence type="ECO:0000256" key="1">
    <source>
        <dbReference type="ARBA" id="ARBA00022448"/>
    </source>
</evidence>
<dbReference type="PANTHER" id="PTHR42794:SF1">
    <property type="entry name" value="HEMIN IMPORT ATP-BINDING PROTEIN HMUV"/>
    <property type="match status" value="1"/>
</dbReference>
<dbReference type="InterPro" id="IPR003439">
    <property type="entry name" value="ABC_transporter-like_ATP-bd"/>
</dbReference>
<keyword evidence="3 7" id="KW-0067">ATP-binding</keyword>
<organism evidence="7 8">
    <name type="scientific">Rhodovarius crocodyli</name>
    <dbReference type="NCBI Taxonomy" id="1979269"/>
    <lineage>
        <taxon>Bacteria</taxon>
        <taxon>Pseudomonadati</taxon>
        <taxon>Pseudomonadota</taxon>
        <taxon>Alphaproteobacteria</taxon>
        <taxon>Acetobacterales</taxon>
        <taxon>Roseomonadaceae</taxon>
        <taxon>Rhodovarius</taxon>
    </lineage>
</organism>
<dbReference type="EMBL" id="SACL01000007">
    <property type="protein sequence ID" value="RVT92336.1"/>
    <property type="molecule type" value="Genomic_DNA"/>
</dbReference>
<keyword evidence="8" id="KW-1185">Reference proteome</keyword>
<gene>
    <name evidence="7" type="ORF">EOD42_19195</name>
</gene>
<feature type="domain" description="ABC transporter" evidence="6">
    <location>
        <begin position="2"/>
        <end position="241"/>
    </location>
</feature>
<evidence type="ECO:0000313" key="8">
    <source>
        <dbReference type="Proteomes" id="UP000282957"/>
    </source>
</evidence>
<protein>
    <submittedName>
        <fullName evidence="7">Heme ABC transporter ATP-binding protein</fullName>
    </submittedName>
</protein>
<dbReference type="InterPro" id="IPR027417">
    <property type="entry name" value="P-loop_NTPase"/>
</dbReference>
<accession>A0A437M411</accession>
<dbReference type="OrthoDB" id="9810077at2"/>
<dbReference type="InterPro" id="IPR017871">
    <property type="entry name" value="ABC_transporter-like_CS"/>
</dbReference>
<comment type="function">
    <text evidence="5">Part of the ABC transporter complex HmuTUV involved in hemin import. Responsible for energy coupling to the transport system.</text>
</comment>
<dbReference type="Gene3D" id="3.40.50.300">
    <property type="entry name" value="P-loop containing nucleotide triphosphate hydrolases"/>
    <property type="match status" value="1"/>
</dbReference>
<dbReference type="GO" id="GO:0016887">
    <property type="term" value="F:ATP hydrolysis activity"/>
    <property type="evidence" value="ECO:0007669"/>
    <property type="project" value="InterPro"/>
</dbReference>
<dbReference type="SUPFAM" id="SSF52540">
    <property type="entry name" value="P-loop containing nucleoside triphosphate hydrolases"/>
    <property type="match status" value="1"/>
</dbReference>
<dbReference type="PROSITE" id="PS00211">
    <property type="entry name" value="ABC_TRANSPORTER_1"/>
    <property type="match status" value="1"/>
</dbReference>
<name>A0A437M411_9PROT</name>
<dbReference type="CDD" id="cd03214">
    <property type="entry name" value="ABC_Iron-Siderophores_B12_Hemin"/>
    <property type="match status" value="1"/>
</dbReference>
<evidence type="ECO:0000256" key="5">
    <source>
        <dbReference type="ARBA" id="ARBA00037066"/>
    </source>
</evidence>
<dbReference type="GO" id="GO:0005524">
    <property type="term" value="F:ATP binding"/>
    <property type="evidence" value="ECO:0007669"/>
    <property type="project" value="UniProtKB-KW"/>
</dbReference>
<dbReference type="Proteomes" id="UP000282957">
    <property type="component" value="Unassembled WGS sequence"/>
</dbReference>
<sequence length="258" mass="27573">MIEVEELRVNRGGRLVLDIPELHVSPGRVLGILGSNGAGKSTLLSAMAGEMRPGEGEVRFGGRAIQSWRPPELARHRAVLPQVSPLGLPLSVTEVVALGRIPWAGIEDREQHWDAIAEGLAVASAAHLARRPYGALSGGEQQRVQLARVLAQLHGAVPRETALMLDEPTASLDLPHQHAILAAARCRAMEGAAVMLVLHDVGLAARYCDEVLLLAQGRVVAHGPAPLVLTEEAISRAYGMAVRRLHDPQGREVVFVPA</sequence>
<keyword evidence="1" id="KW-0813">Transport</keyword>
<dbReference type="PROSITE" id="PS50893">
    <property type="entry name" value="ABC_TRANSPORTER_2"/>
    <property type="match status" value="1"/>
</dbReference>
<dbReference type="RefSeq" id="WP_127789190.1">
    <property type="nucleotide sequence ID" value="NZ_SACL01000007.1"/>
</dbReference>